<feature type="region of interest" description="Disordered" evidence="1">
    <location>
        <begin position="94"/>
        <end position="115"/>
    </location>
</feature>
<evidence type="ECO:0000313" key="2">
    <source>
        <dbReference type="EMBL" id="MBW6433395.1"/>
    </source>
</evidence>
<feature type="compositionally biased region" description="Low complexity" evidence="1">
    <location>
        <begin position="105"/>
        <end position="115"/>
    </location>
</feature>
<sequence length="115" mass="12106">MQPNVHIDIEGLRRTGIRIATPLVTVEGAINQQVTHLTVSGPAAGWESAPALADASNAWRNHLNELSQRVTRFGADLVASADEFEAADRAAASSFNIPAPPPAPSYNVPIPVSGK</sequence>
<accession>A0ABS7AXD7</accession>
<dbReference type="Gene3D" id="1.10.287.1060">
    <property type="entry name" value="ESAT-6-like"/>
    <property type="match status" value="1"/>
</dbReference>
<proteinExistence type="predicted"/>
<organism evidence="2 3">
    <name type="scientific">Actinoplanes hulinensis</name>
    <dbReference type="NCBI Taxonomy" id="1144547"/>
    <lineage>
        <taxon>Bacteria</taxon>
        <taxon>Bacillati</taxon>
        <taxon>Actinomycetota</taxon>
        <taxon>Actinomycetes</taxon>
        <taxon>Micromonosporales</taxon>
        <taxon>Micromonosporaceae</taxon>
        <taxon>Actinoplanes</taxon>
    </lineage>
</organism>
<dbReference type="Proteomes" id="UP001519863">
    <property type="component" value="Unassembled WGS sequence"/>
</dbReference>
<evidence type="ECO:0008006" key="4">
    <source>
        <dbReference type="Google" id="ProtNLM"/>
    </source>
</evidence>
<dbReference type="RefSeq" id="WP_220142934.1">
    <property type="nucleotide sequence ID" value="NZ_JAHXZI010000003.1"/>
</dbReference>
<reference evidence="2 3" key="1">
    <citation type="journal article" date="2013" name="Antonie Van Leeuwenhoek">
        <title>Actinoplanes hulinensis sp. nov., a novel actinomycete isolated from soybean root (Glycine max (L.) Merr).</title>
        <authorList>
            <person name="Shen Y."/>
            <person name="Liu C."/>
            <person name="Wang X."/>
            <person name="Zhao J."/>
            <person name="Jia F."/>
            <person name="Zhang Y."/>
            <person name="Wang L."/>
            <person name="Yang D."/>
            <person name="Xiang W."/>
        </authorList>
    </citation>
    <scope>NUCLEOTIDE SEQUENCE [LARGE SCALE GENOMIC DNA]</scope>
    <source>
        <strain evidence="2 3">NEAU-M9</strain>
    </source>
</reference>
<evidence type="ECO:0000313" key="3">
    <source>
        <dbReference type="Proteomes" id="UP001519863"/>
    </source>
</evidence>
<evidence type="ECO:0000256" key="1">
    <source>
        <dbReference type="SAM" id="MobiDB-lite"/>
    </source>
</evidence>
<protein>
    <recommendedName>
        <fullName evidence="4">PE domain-containing protein</fullName>
    </recommendedName>
</protein>
<comment type="caution">
    <text evidence="2">The sequence shown here is derived from an EMBL/GenBank/DDBJ whole genome shotgun (WGS) entry which is preliminary data.</text>
</comment>
<name>A0ABS7AXD7_9ACTN</name>
<gene>
    <name evidence="2" type="ORF">KZ829_06510</name>
</gene>
<keyword evidence="3" id="KW-1185">Reference proteome</keyword>
<dbReference type="EMBL" id="JAHXZI010000003">
    <property type="protein sequence ID" value="MBW6433395.1"/>
    <property type="molecule type" value="Genomic_DNA"/>
</dbReference>